<protein>
    <submittedName>
        <fullName evidence="1">Uncharacterized protein</fullName>
    </submittedName>
</protein>
<accession>A0AAD5D3A1</accession>
<reference evidence="1" key="1">
    <citation type="submission" date="2022-06" db="EMBL/GenBank/DDBJ databases">
        <title>Uncovering the hologenomic basis of an extraordinary plant invasion.</title>
        <authorList>
            <person name="Bieker V.C."/>
            <person name="Martin M.D."/>
            <person name="Gilbert T."/>
            <person name="Hodgins K."/>
            <person name="Battlay P."/>
            <person name="Petersen B."/>
            <person name="Wilson J."/>
        </authorList>
    </citation>
    <scope>NUCLEOTIDE SEQUENCE</scope>
    <source>
        <strain evidence="1">AA19_3_7</strain>
        <tissue evidence="1">Leaf</tissue>
    </source>
</reference>
<organism evidence="1 2">
    <name type="scientific">Ambrosia artemisiifolia</name>
    <name type="common">Common ragweed</name>
    <dbReference type="NCBI Taxonomy" id="4212"/>
    <lineage>
        <taxon>Eukaryota</taxon>
        <taxon>Viridiplantae</taxon>
        <taxon>Streptophyta</taxon>
        <taxon>Embryophyta</taxon>
        <taxon>Tracheophyta</taxon>
        <taxon>Spermatophyta</taxon>
        <taxon>Magnoliopsida</taxon>
        <taxon>eudicotyledons</taxon>
        <taxon>Gunneridae</taxon>
        <taxon>Pentapetalae</taxon>
        <taxon>asterids</taxon>
        <taxon>campanulids</taxon>
        <taxon>Asterales</taxon>
        <taxon>Asteraceae</taxon>
        <taxon>Asteroideae</taxon>
        <taxon>Heliantheae alliance</taxon>
        <taxon>Heliantheae</taxon>
        <taxon>Ambrosia</taxon>
    </lineage>
</organism>
<name>A0AAD5D3A1_AMBAR</name>
<keyword evidence="2" id="KW-1185">Reference proteome</keyword>
<evidence type="ECO:0000313" key="1">
    <source>
        <dbReference type="EMBL" id="KAI7752507.1"/>
    </source>
</evidence>
<evidence type="ECO:0000313" key="2">
    <source>
        <dbReference type="Proteomes" id="UP001206925"/>
    </source>
</evidence>
<comment type="caution">
    <text evidence="1">The sequence shown here is derived from an EMBL/GenBank/DDBJ whole genome shotgun (WGS) entry which is preliminary data.</text>
</comment>
<gene>
    <name evidence="1" type="ORF">M8C21_015858</name>
</gene>
<sequence>MDNIFFVGGWHGLTDTPPPSPFTRGDRGDPHVLNAVDSGGMFSRVIAPLPAGDYLDINNPLPYLVSSTGRVIEGG</sequence>
<dbReference type="AlphaFoldDB" id="A0AAD5D3A1"/>
<feature type="non-terminal residue" evidence="1">
    <location>
        <position position="75"/>
    </location>
</feature>
<dbReference type="Proteomes" id="UP001206925">
    <property type="component" value="Unassembled WGS sequence"/>
</dbReference>
<proteinExistence type="predicted"/>
<dbReference type="EMBL" id="JAMZMK010005665">
    <property type="protein sequence ID" value="KAI7752507.1"/>
    <property type="molecule type" value="Genomic_DNA"/>
</dbReference>